<dbReference type="Proteomes" id="UP000053237">
    <property type="component" value="Unassembled WGS sequence"/>
</dbReference>
<reference evidence="3 4" key="1">
    <citation type="submission" date="2012-05" db="EMBL/GenBank/DDBJ databases">
        <title>Recombination and specialization in a pathogen metapopulation.</title>
        <authorList>
            <person name="Gardiner A."/>
            <person name="Kemen E."/>
            <person name="Schultz-Larsen T."/>
            <person name="MacLean D."/>
            <person name="Van Oosterhout C."/>
            <person name="Jones J.D.G."/>
        </authorList>
    </citation>
    <scope>NUCLEOTIDE SEQUENCE [LARGE SCALE GENOMIC DNA]</scope>
    <source>
        <strain evidence="3 4">Ac Nc2</strain>
    </source>
</reference>
<evidence type="ECO:0000313" key="3">
    <source>
        <dbReference type="EMBL" id="CCI47568.1"/>
    </source>
</evidence>
<proteinExistence type="predicted"/>
<dbReference type="InParanoid" id="A0A024GMJ6"/>
<evidence type="ECO:0000256" key="2">
    <source>
        <dbReference type="SAM" id="Phobius"/>
    </source>
</evidence>
<dbReference type="AlphaFoldDB" id="A0A024GMJ6"/>
<keyword evidence="2" id="KW-0812">Transmembrane</keyword>
<gene>
    <name evidence="3" type="ORF">BN9_085750</name>
</gene>
<accession>A0A024GMJ6</accession>
<sequence length="163" mass="18935">MKSEFATNSLFTALFYIGCFSILNDLILPYVFSIRIHFCLVESMKKLVILRLRKRFYMNESADYLASVRLEIQALAELKSTLEARVHNAAGSKGVRHELIISPDKSALDKKEPDCNAYEQHNQTRPFEPNSCHPEKRNDPIIRRITFEDEDDGWSSMKMRYAQ</sequence>
<keyword evidence="2" id="KW-0472">Membrane</keyword>
<comment type="caution">
    <text evidence="3">The sequence shown here is derived from an EMBL/GenBank/DDBJ whole genome shotgun (WGS) entry which is preliminary data.</text>
</comment>
<keyword evidence="2" id="KW-1133">Transmembrane helix</keyword>
<dbReference type="EMBL" id="CAIX01000176">
    <property type="protein sequence ID" value="CCI47568.1"/>
    <property type="molecule type" value="Genomic_DNA"/>
</dbReference>
<feature type="region of interest" description="Disordered" evidence="1">
    <location>
        <begin position="117"/>
        <end position="144"/>
    </location>
</feature>
<protein>
    <submittedName>
        <fullName evidence="3">Uncharacterized protein</fullName>
    </submittedName>
</protein>
<organism evidence="3 4">
    <name type="scientific">Albugo candida</name>
    <dbReference type="NCBI Taxonomy" id="65357"/>
    <lineage>
        <taxon>Eukaryota</taxon>
        <taxon>Sar</taxon>
        <taxon>Stramenopiles</taxon>
        <taxon>Oomycota</taxon>
        <taxon>Peronosporomycetes</taxon>
        <taxon>Albuginales</taxon>
        <taxon>Albuginaceae</taxon>
        <taxon>Albugo</taxon>
    </lineage>
</organism>
<name>A0A024GMJ6_9STRA</name>
<feature type="compositionally biased region" description="Basic and acidic residues" evidence="1">
    <location>
        <begin position="133"/>
        <end position="144"/>
    </location>
</feature>
<feature type="transmembrane region" description="Helical" evidence="2">
    <location>
        <begin position="12"/>
        <end position="32"/>
    </location>
</feature>
<evidence type="ECO:0000256" key="1">
    <source>
        <dbReference type="SAM" id="MobiDB-lite"/>
    </source>
</evidence>
<keyword evidence="4" id="KW-1185">Reference proteome</keyword>
<evidence type="ECO:0000313" key="4">
    <source>
        <dbReference type="Proteomes" id="UP000053237"/>
    </source>
</evidence>